<dbReference type="FunFam" id="3.20.20.80:FF:000054">
    <property type="entry name" value="Glycogen debranching enzyme"/>
    <property type="match status" value="1"/>
</dbReference>
<dbReference type="GO" id="GO:0009507">
    <property type="term" value="C:chloroplast"/>
    <property type="evidence" value="ECO:0007669"/>
    <property type="project" value="UniProtKB-SubCell"/>
</dbReference>
<dbReference type="CDD" id="cd02856">
    <property type="entry name" value="E_set_GDE_Isoamylase_N"/>
    <property type="match status" value="1"/>
</dbReference>
<evidence type="ECO:0000256" key="9">
    <source>
        <dbReference type="SAM" id="MobiDB-lite"/>
    </source>
</evidence>
<protein>
    <recommendedName>
        <fullName evidence="8">isoamylase</fullName>
        <ecNumber evidence="8">3.2.1.68</ecNumber>
    </recommendedName>
</protein>
<keyword evidence="6" id="KW-0809">Transit peptide</keyword>
<dbReference type="Proteomes" id="UP001438707">
    <property type="component" value="Unassembled WGS sequence"/>
</dbReference>
<evidence type="ECO:0000256" key="4">
    <source>
        <dbReference type="ARBA" id="ARBA00022640"/>
    </source>
</evidence>
<evidence type="ECO:0000256" key="5">
    <source>
        <dbReference type="ARBA" id="ARBA00022801"/>
    </source>
</evidence>
<evidence type="ECO:0000256" key="1">
    <source>
        <dbReference type="ARBA" id="ARBA00004229"/>
    </source>
</evidence>
<organism evidence="11 12">
    <name type="scientific">Apatococcus lobatus</name>
    <dbReference type="NCBI Taxonomy" id="904363"/>
    <lineage>
        <taxon>Eukaryota</taxon>
        <taxon>Viridiplantae</taxon>
        <taxon>Chlorophyta</taxon>
        <taxon>core chlorophytes</taxon>
        <taxon>Trebouxiophyceae</taxon>
        <taxon>Chlorellales</taxon>
        <taxon>Chlorellaceae</taxon>
        <taxon>Apatococcus</taxon>
    </lineage>
</organism>
<evidence type="ECO:0000256" key="2">
    <source>
        <dbReference type="ARBA" id="ARBA00008061"/>
    </source>
</evidence>
<evidence type="ECO:0000256" key="6">
    <source>
        <dbReference type="ARBA" id="ARBA00022946"/>
    </source>
</evidence>
<accession>A0AAW1SGM1</accession>
<evidence type="ECO:0000313" key="12">
    <source>
        <dbReference type="Proteomes" id="UP001438707"/>
    </source>
</evidence>
<comment type="catalytic activity">
    <reaction evidence="7">
        <text>Hydrolysis of (1-&gt;6)-alpha-D-glucosidic branch linkages in glycogen, amylopectin and their beta-limit dextrins.</text>
        <dbReference type="EC" id="3.2.1.68"/>
    </reaction>
</comment>
<evidence type="ECO:0000256" key="8">
    <source>
        <dbReference type="ARBA" id="ARBA00066531"/>
    </source>
</evidence>
<dbReference type="InterPro" id="IPR044505">
    <property type="entry name" value="GlgX_Isoamylase_N_E_set"/>
</dbReference>
<keyword evidence="12" id="KW-1185">Reference proteome</keyword>
<dbReference type="CDD" id="cd11326">
    <property type="entry name" value="AmyAc_Glg_debranch"/>
    <property type="match status" value="1"/>
</dbReference>
<dbReference type="InterPro" id="IPR006047">
    <property type="entry name" value="GH13_cat_dom"/>
</dbReference>
<dbReference type="SMART" id="SM00642">
    <property type="entry name" value="Aamy"/>
    <property type="match status" value="1"/>
</dbReference>
<dbReference type="SUPFAM" id="SSF51445">
    <property type="entry name" value="(Trans)glycosidases"/>
    <property type="match status" value="1"/>
</dbReference>
<keyword evidence="5" id="KW-0378">Hydrolase</keyword>
<dbReference type="Pfam" id="PF00128">
    <property type="entry name" value="Alpha-amylase"/>
    <property type="match status" value="1"/>
</dbReference>
<dbReference type="InterPro" id="IPR048650">
    <property type="entry name" value="ISOA1-3-like_C"/>
</dbReference>
<dbReference type="PANTHER" id="PTHR43002">
    <property type="entry name" value="GLYCOGEN DEBRANCHING ENZYME"/>
    <property type="match status" value="1"/>
</dbReference>
<dbReference type="Gene3D" id="2.60.40.1180">
    <property type="entry name" value="Golgi alpha-mannosidase II"/>
    <property type="match status" value="1"/>
</dbReference>
<evidence type="ECO:0000256" key="3">
    <source>
        <dbReference type="ARBA" id="ARBA00022528"/>
    </source>
</evidence>
<evidence type="ECO:0000259" key="10">
    <source>
        <dbReference type="SMART" id="SM00642"/>
    </source>
</evidence>
<gene>
    <name evidence="11" type="ORF">WJX74_010528</name>
</gene>
<name>A0AAW1SGM1_9CHLO</name>
<dbReference type="SUPFAM" id="SSF51011">
    <property type="entry name" value="Glycosyl hydrolase domain"/>
    <property type="match status" value="1"/>
</dbReference>
<evidence type="ECO:0000256" key="7">
    <source>
        <dbReference type="ARBA" id="ARBA00051664"/>
    </source>
</evidence>
<dbReference type="EMBL" id="JALJOS010000001">
    <property type="protein sequence ID" value="KAK9845095.1"/>
    <property type="molecule type" value="Genomic_DNA"/>
</dbReference>
<dbReference type="AlphaFoldDB" id="A0AAW1SGM1"/>
<feature type="region of interest" description="Disordered" evidence="9">
    <location>
        <begin position="52"/>
        <end position="80"/>
    </location>
</feature>
<dbReference type="GO" id="GO:0005975">
    <property type="term" value="P:carbohydrate metabolic process"/>
    <property type="evidence" value="ECO:0007669"/>
    <property type="project" value="InterPro"/>
</dbReference>
<dbReference type="GO" id="GO:0019156">
    <property type="term" value="F:isoamylase activity"/>
    <property type="evidence" value="ECO:0007669"/>
    <property type="project" value="UniProtKB-EC"/>
</dbReference>
<comment type="caution">
    <text evidence="11">The sequence shown here is derived from an EMBL/GenBank/DDBJ whole genome shotgun (WGS) entry which is preliminary data.</text>
</comment>
<dbReference type="SUPFAM" id="SSF81296">
    <property type="entry name" value="E set domains"/>
    <property type="match status" value="1"/>
</dbReference>
<reference evidence="11 12" key="1">
    <citation type="journal article" date="2024" name="Nat. Commun.">
        <title>Phylogenomics reveals the evolutionary origins of lichenization in chlorophyte algae.</title>
        <authorList>
            <person name="Puginier C."/>
            <person name="Libourel C."/>
            <person name="Otte J."/>
            <person name="Skaloud P."/>
            <person name="Haon M."/>
            <person name="Grisel S."/>
            <person name="Petersen M."/>
            <person name="Berrin J.G."/>
            <person name="Delaux P.M."/>
            <person name="Dal Grande F."/>
            <person name="Keller J."/>
        </authorList>
    </citation>
    <scope>NUCLEOTIDE SEQUENCE [LARGE SCALE GENOMIC DNA]</scope>
    <source>
        <strain evidence="11 12">SAG 2145</strain>
    </source>
</reference>
<dbReference type="Gene3D" id="3.20.20.80">
    <property type="entry name" value="Glycosidases"/>
    <property type="match status" value="1"/>
</dbReference>
<evidence type="ECO:0000313" key="11">
    <source>
        <dbReference type="EMBL" id="KAK9845095.1"/>
    </source>
</evidence>
<comment type="subcellular location">
    <subcellularLocation>
        <location evidence="1">Plastid</location>
        <location evidence="1">Chloroplast</location>
    </subcellularLocation>
</comment>
<feature type="compositionally biased region" description="Polar residues" evidence="9">
    <location>
        <begin position="55"/>
        <end position="75"/>
    </location>
</feature>
<keyword evidence="3" id="KW-0150">Chloroplast</keyword>
<dbReference type="Pfam" id="PF02922">
    <property type="entry name" value="CBM_48"/>
    <property type="match status" value="1"/>
</dbReference>
<dbReference type="Gene3D" id="2.60.40.10">
    <property type="entry name" value="Immunoglobulins"/>
    <property type="match status" value="1"/>
</dbReference>
<dbReference type="InterPro" id="IPR013780">
    <property type="entry name" value="Glyco_hydro_b"/>
</dbReference>
<comment type="similarity">
    <text evidence="2">Belongs to the glycosyl hydrolase 13 family.</text>
</comment>
<dbReference type="EC" id="3.2.1.68" evidence="8"/>
<feature type="region of interest" description="Disordered" evidence="9">
    <location>
        <begin position="1"/>
        <end position="24"/>
    </location>
</feature>
<proteinExistence type="inferred from homology"/>
<dbReference type="InterPro" id="IPR004193">
    <property type="entry name" value="Glyco_hydro_13_N"/>
</dbReference>
<dbReference type="InterPro" id="IPR017853">
    <property type="entry name" value="GH"/>
</dbReference>
<keyword evidence="4" id="KW-0934">Plastid</keyword>
<dbReference type="Pfam" id="PF21156">
    <property type="entry name" value="ISOA1-3_C"/>
    <property type="match status" value="1"/>
</dbReference>
<dbReference type="InterPro" id="IPR013783">
    <property type="entry name" value="Ig-like_fold"/>
</dbReference>
<sequence>MEKALRPPATKAPLGPTTPRPHRCRTAHSTALKELPVGLKSTQFERAHRIKASAASLTSGSQATRGSEQNRSSLQPVPPKLAEASSLQLLPGKPDPLGPSPHGRAGVNFAVFSEHANSITLVLFKEDGSLWQEYDLDPRTHRTGNIWHAEIASCPLAGVLYGYKVAGEGGWDTGHRWDPQKILADPYAPLLKGRARWGQRDEFEGFTRAGSIFRGTFDFAAEPFDWGQDYERPKHAPQDLIIYEMSVRSFTADESSGVGLGRQGTFLGVADKIPHLKELGVTAVELLPVFEFDELEFQRIPNPRDHMVNIWGYAHASFFAPMSRFAADGAGPVAAAREFKELVRQLHAAGIEVLLDVVYNHTIEGGDHEPYVLSWRGFDNPVYYMVDTGQYVQMLNYSGCGNTISGNHPVTKQMIIDSCRRWVEEFHVDGFRFDLASALCRDPQGTPIAAPPLIHDLAKDPVLSKVKLIAEPWDCGGLYQVGGFPNWDVWGEWNGKFRDDIRSFIKGDAGKKSAFATRLAGSSDLYAVNQRKPYHGVNFVIAHDGFTLNDLVSYNSKHNEANGEENKDGSNDNCSWNCGIEGPTDDAGINHLRQRQMRNLMLALLLAQGTPMILSGDEYGQTRNGNNNWYGHDTRMTRFEWDELEKARESFFRFYSQLIKFRTGHPSLGRPDFLSSGDITWHEDNWHDPESRFLAFTLHDRGHGHGDLYAAFNSHHFEVPIVLPPCATGHHWCRVVDTNLCPPKDFTIGGNKGVNTTYTIAPFSSILLIGKQ</sequence>
<dbReference type="InterPro" id="IPR014756">
    <property type="entry name" value="Ig_E-set"/>
</dbReference>
<feature type="domain" description="Glycosyl hydrolase family 13 catalytic" evidence="10">
    <location>
        <begin position="244"/>
        <end position="662"/>
    </location>
</feature>